<dbReference type="InterPro" id="IPR050314">
    <property type="entry name" value="Glycosyl_Hydrlase_18"/>
</dbReference>
<gene>
    <name evidence="2" type="ORF">GSLYS_00012210001</name>
</gene>
<evidence type="ECO:0000313" key="3">
    <source>
        <dbReference type="Proteomes" id="UP001497497"/>
    </source>
</evidence>
<feature type="domain" description="GH18" evidence="1">
    <location>
        <begin position="53"/>
        <end position="411"/>
    </location>
</feature>
<sequence>MKGVDTCGDFSLAGSCINCSVEMVHPKILTVFVSLIVTSAQKSFPACRRTICVIKTVYAQSDIPLLFHPTQVDPTLCSHVFLKGVTLDGNKLKEPWSNGKEQLYQDLRELKKKNEKLKLLLTVGDSDVRGAPFSKMAATRSRRKEFISFLIPFLRERGFDGVDLFWYFPTYFEGDASDKDRYTDLLEELKRAFREETLTGDRQKLLLSAWGHKEFKAIDRGFDVTAFARHVDMITIATFDYSGNMDQPIGHHTPVKSFKGNNIEKTAQYWVDMGMRKSKMNIALAAYGRLVNTSSASDVKLHESIAVGLPKIGNTMKTPGGLTSYEICAWSKNRGKVYWDSLARAPYHIVDNYFLSYDNVESFKEKIRFVRTKGYGGVAIVELGEDDFLGYLCNTGIYPLARTVKAECTTPMY</sequence>
<dbReference type="InterPro" id="IPR011583">
    <property type="entry name" value="Chitinase_II/V-like_cat"/>
</dbReference>
<proteinExistence type="predicted"/>
<dbReference type="GO" id="GO:0005975">
    <property type="term" value="P:carbohydrate metabolic process"/>
    <property type="evidence" value="ECO:0007669"/>
    <property type="project" value="InterPro"/>
</dbReference>
<dbReference type="InterPro" id="IPR029070">
    <property type="entry name" value="Chitinase_insertion_sf"/>
</dbReference>
<dbReference type="Proteomes" id="UP001497497">
    <property type="component" value="Unassembled WGS sequence"/>
</dbReference>
<dbReference type="PANTHER" id="PTHR11177">
    <property type="entry name" value="CHITINASE"/>
    <property type="match status" value="1"/>
</dbReference>
<accession>A0AAV2HW37</accession>
<dbReference type="InterPro" id="IPR001223">
    <property type="entry name" value="Glyco_hydro18_cat"/>
</dbReference>
<evidence type="ECO:0000259" key="1">
    <source>
        <dbReference type="PROSITE" id="PS51910"/>
    </source>
</evidence>
<dbReference type="SUPFAM" id="SSF54556">
    <property type="entry name" value="Chitinase insertion domain"/>
    <property type="match status" value="1"/>
</dbReference>
<dbReference type="EMBL" id="CAXITT010000297">
    <property type="protein sequence ID" value="CAL1538389.1"/>
    <property type="molecule type" value="Genomic_DNA"/>
</dbReference>
<dbReference type="PROSITE" id="PS51910">
    <property type="entry name" value="GH18_2"/>
    <property type="match status" value="1"/>
</dbReference>
<dbReference type="InterPro" id="IPR017853">
    <property type="entry name" value="GH"/>
</dbReference>
<dbReference type="PANTHER" id="PTHR11177:SF317">
    <property type="entry name" value="CHITINASE 12-RELATED"/>
    <property type="match status" value="1"/>
</dbReference>
<dbReference type="Pfam" id="PF00704">
    <property type="entry name" value="Glyco_hydro_18"/>
    <property type="match status" value="1"/>
</dbReference>
<name>A0AAV2HW37_LYMST</name>
<evidence type="ECO:0000313" key="2">
    <source>
        <dbReference type="EMBL" id="CAL1538389.1"/>
    </source>
</evidence>
<dbReference type="Gene3D" id="3.20.20.80">
    <property type="entry name" value="Glycosidases"/>
    <property type="match status" value="1"/>
</dbReference>
<dbReference type="SUPFAM" id="SSF51445">
    <property type="entry name" value="(Trans)glycosidases"/>
    <property type="match status" value="1"/>
</dbReference>
<dbReference type="AlphaFoldDB" id="A0AAV2HW37"/>
<protein>
    <recommendedName>
        <fullName evidence="1">GH18 domain-containing protein</fullName>
    </recommendedName>
</protein>
<organism evidence="2 3">
    <name type="scientific">Lymnaea stagnalis</name>
    <name type="common">Great pond snail</name>
    <name type="synonym">Helix stagnalis</name>
    <dbReference type="NCBI Taxonomy" id="6523"/>
    <lineage>
        <taxon>Eukaryota</taxon>
        <taxon>Metazoa</taxon>
        <taxon>Spiralia</taxon>
        <taxon>Lophotrochozoa</taxon>
        <taxon>Mollusca</taxon>
        <taxon>Gastropoda</taxon>
        <taxon>Heterobranchia</taxon>
        <taxon>Euthyneura</taxon>
        <taxon>Panpulmonata</taxon>
        <taxon>Hygrophila</taxon>
        <taxon>Lymnaeoidea</taxon>
        <taxon>Lymnaeidae</taxon>
        <taxon>Lymnaea</taxon>
    </lineage>
</organism>
<dbReference type="SMART" id="SM00636">
    <property type="entry name" value="Glyco_18"/>
    <property type="match status" value="1"/>
</dbReference>
<dbReference type="Gene3D" id="3.10.50.10">
    <property type="match status" value="1"/>
</dbReference>
<dbReference type="GO" id="GO:0004568">
    <property type="term" value="F:chitinase activity"/>
    <property type="evidence" value="ECO:0007669"/>
    <property type="project" value="TreeGrafter"/>
</dbReference>
<dbReference type="GO" id="GO:0005576">
    <property type="term" value="C:extracellular region"/>
    <property type="evidence" value="ECO:0007669"/>
    <property type="project" value="TreeGrafter"/>
</dbReference>
<dbReference type="GO" id="GO:0008061">
    <property type="term" value="F:chitin binding"/>
    <property type="evidence" value="ECO:0007669"/>
    <property type="project" value="InterPro"/>
</dbReference>
<comment type="caution">
    <text evidence="2">The sequence shown here is derived from an EMBL/GenBank/DDBJ whole genome shotgun (WGS) entry which is preliminary data.</text>
</comment>
<reference evidence="2 3" key="1">
    <citation type="submission" date="2024-04" db="EMBL/GenBank/DDBJ databases">
        <authorList>
            <consortium name="Genoscope - CEA"/>
            <person name="William W."/>
        </authorList>
    </citation>
    <scope>NUCLEOTIDE SEQUENCE [LARGE SCALE GENOMIC DNA]</scope>
</reference>
<dbReference type="GO" id="GO:0006032">
    <property type="term" value="P:chitin catabolic process"/>
    <property type="evidence" value="ECO:0007669"/>
    <property type="project" value="TreeGrafter"/>
</dbReference>
<keyword evidence="3" id="KW-1185">Reference proteome</keyword>